<proteinExistence type="predicted"/>
<dbReference type="EMBL" id="BAABAB010000005">
    <property type="protein sequence ID" value="GAA3606841.1"/>
    <property type="molecule type" value="Genomic_DNA"/>
</dbReference>
<feature type="region of interest" description="Disordered" evidence="1">
    <location>
        <begin position="450"/>
        <end position="470"/>
    </location>
</feature>
<evidence type="ECO:0000256" key="1">
    <source>
        <dbReference type="SAM" id="MobiDB-lite"/>
    </source>
</evidence>
<evidence type="ECO:0008006" key="4">
    <source>
        <dbReference type="Google" id="ProtNLM"/>
    </source>
</evidence>
<sequence>MSRRLALRRSAPPFARGSARKPAPQPAGALTPSPALPPESQPVRRGARRPAVLAGAVLTVGTLVVAAPSGCARTPADMPAPGPAVRLTATVPAGLSIGVVVSVTSAPGEGSAWRDAAEGARVAAERFALGGTSVTLVPVNDKGTEAGAVAAVTTLADRHVAGIVLATEGDHIGAAVQAAADRHLPVLLPYTATANGLPTGVWSTGPDSTVTDQRLAETLTDHELTRPYLIDAGGGEVSGLTPVATQSFAAGDDPADVVARLAVRQRDPGRAADAVVISGPAELQGRLVAALQGASIDLPVLLTPDALSPGFPRAVADADGSLAGTYLSAGPDDGDARALEPTDAGRSLAAYFSALSLAADNPRATDLFGERPFGAVAGAADVRSHDAVVALVRAAAQATDRTGGADPAAVGDALGTMRLGAADGLAGAPLDFATPPTVADADVRALAATPVSPGVRPSSAPSAGQSTAGSSASLYWYAASPR</sequence>
<evidence type="ECO:0000313" key="2">
    <source>
        <dbReference type="EMBL" id="GAA3606841.1"/>
    </source>
</evidence>
<dbReference type="InterPro" id="IPR028082">
    <property type="entry name" value="Peripla_BP_I"/>
</dbReference>
<accession>A0ABP6ZFD0</accession>
<feature type="compositionally biased region" description="Low complexity" evidence="1">
    <location>
        <begin position="457"/>
        <end position="470"/>
    </location>
</feature>
<organism evidence="2 3">
    <name type="scientific">Microlunatus ginsengisoli</name>
    <dbReference type="NCBI Taxonomy" id="363863"/>
    <lineage>
        <taxon>Bacteria</taxon>
        <taxon>Bacillati</taxon>
        <taxon>Actinomycetota</taxon>
        <taxon>Actinomycetes</taxon>
        <taxon>Propionibacteriales</taxon>
        <taxon>Propionibacteriaceae</taxon>
        <taxon>Microlunatus</taxon>
    </lineage>
</organism>
<gene>
    <name evidence="2" type="ORF">GCM10022236_05860</name>
</gene>
<dbReference type="SUPFAM" id="SSF53822">
    <property type="entry name" value="Periplasmic binding protein-like I"/>
    <property type="match status" value="1"/>
</dbReference>
<evidence type="ECO:0000313" key="3">
    <source>
        <dbReference type="Proteomes" id="UP001501490"/>
    </source>
</evidence>
<feature type="region of interest" description="Disordered" evidence="1">
    <location>
        <begin position="1"/>
        <end position="48"/>
    </location>
</feature>
<dbReference type="Proteomes" id="UP001501490">
    <property type="component" value="Unassembled WGS sequence"/>
</dbReference>
<dbReference type="Gene3D" id="3.40.50.2300">
    <property type="match status" value="1"/>
</dbReference>
<reference evidence="3" key="1">
    <citation type="journal article" date="2019" name="Int. J. Syst. Evol. Microbiol.">
        <title>The Global Catalogue of Microorganisms (GCM) 10K type strain sequencing project: providing services to taxonomists for standard genome sequencing and annotation.</title>
        <authorList>
            <consortium name="The Broad Institute Genomics Platform"/>
            <consortium name="The Broad Institute Genome Sequencing Center for Infectious Disease"/>
            <person name="Wu L."/>
            <person name="Ma J."/>
        </authorList>
    </citation>
    <scope>NUCLEOTIDE SEQUENCE [LARGE SCALE GENOMIC DNA]</scope>
    <source>
        <strain evidence="3">JCM 16929</strain>
    </source>
</reference>
<comment type="caution">
    <text evidence="2">The sequence shown here is derived from an EMBL/GenBank/DDBJ whole genome shotgun (WGS) entry which is preliminary data.</text>
</comment>
<keyword evidence="3" id="KW-1185">Reference proteome</keyword>
<name>A0ABP6ZFD0_9ACTN</name>
<protein>
    <recommendedName>
        <fullName evidence="4">ABC-type branched-chain amino acid transport system, substrate-binding protein</fullName>
    </recommendedName>
</protein>